<comment type="caution">
    <text evidence="2">The sequence shown here is derived from an EMBL/GenBank/DDBJ whole genome shotgun (WGS) entry which is preliminary data.</text>
</comment>
<dbReference type="EMBL" id="RXZH01000003">
    <property type="protein sequence ID" value="RTZ15937.1"/>
    <property type="molecule type" value="Genomic_DNA"/>
</dbReference>
<name>A0A3S0QDC3_9VIBR</name>
<keyword evidence="3" id="KW-1185">Reference proteome</keyword>
<evidence type="ECO:0000313" key="3">
    <source>
        <dbReference type="Proteomes" id="UP000268973"/>
    </source>
</evidence>
<sequence length="139" mass="15843">MPLWLIKLSPTTSAKCVRLFLTQSYFARLANIFLFILASSLVLLSELPLAAAIPLIAIVFQLSIHQGVFAQALVGDVQFHSCSSYEFGDERYSIKTVLFLLMPVVLVIVTQDNRRVLLWRDSLPDDQYRQLVVMLKREQ</sequence>
<dbReference type="InterPro" id="IPR009883">
    <property type="entry name" value="YgfX"/>
</dbReference>
<dbReference type="Pfam" id="PF07254">
    <property type="entry name" value="Cpta_toxin"/>
    <property type="match status" value="1"/>
</dbReference>
<proteinExistence type="predicted"/>
<evidence type="ECO:0000313" key="2">
    <source>
        <dbReference type="EMBL" id="RTZ15937.1"/>
    </source>
</evidence>
<feature type="transmembrane region" description="Helical" evidence="1">
    <location>
        <begin position="92"/>
        <end position="110"/>
    </location>
</feature>
<keyword evidence="1" id="KW-0472">Membrane</keyword>
<evidence type="ECO:0008006" key="4">
    <source>
        <dbReference type="Google" id="ProtNLM"/>
    </source>
</evidence>
<keyword evidence="1" id="KW-0812">Transmembrane</keyword>
<dbReference type="OrthoDB" id="5906237at2"/>
<evidence type="ECO:0000256" key="1">
    <source>
        <dbReference type="SAM" id="Phobius"/>
    </source>
</evidence>
<protein>
    <recommendedName>
        <fullName evidence="4">YcxB family protein</fullName>
    </recommendedName>
</protein>
<gene>
    <name evidence="2" type="ORF">EJ063_09135</name>
</gene>
<feature type="transmembrane region" description="Helical" evidence="1">
    <location>
        <begin position="25"/>
        <end position="44"/>
    </location>
</feature>
<dbReference type="Proteomes" id="UP000268973">
    <property type="component" value="Unassembled WGS sequence"/>
</dbReference>
<keyword evidence="1" id="KW-1133">Transmembrane helix</keyword>
<feature type="transmembrane region" description="Helical" evidence="1">
    <location>
        <begin position="51"/>
        <end position="72"/>
    </location>
</feature>
<organism evidence="2 3">
    <name type="scientific">Vibrio aquaticus</name>
    <dbReference type="NCBI Taxonomy" id="2496559"/>
    <lineage>
        <taxon>Bacteria</taxon>
        <taxon>Pseudomonadati</taxon>
        <taxon>Pseudomonadota</taxon>
        <taxon>Gammaproteobacteria</taxon>
        <taxon>Vibrionales</taxon>
        <taxon>Vibrionaceae</taxon>
        <taxon>Vibrio</taxon>
    </lineage>
</organism>
<dbReference type="AlphaFoldDB" id="A0A3S0QDC3"/>
<dbReference type="RefSeq" id="WP_126573989.1">
    <property type="nucleotide sequence ID" value="NZ_RXZH01000003.1"/>
</dbReference>
<accession>A0A3S0QDC3</accession>
<reference evidence="2 3" key="1">
    <citation type="submission" date="2018-12" db="EMBL/GenBank/DDBJ databases">
        <title>Vibrio sp. isolated from China Sea.</title>
        <authorList>
            <person name="Li Y."/>
        </authorList>
    </citation>
    <scope>NUCLEOTIDE SEQUENCE [LARGE SCALE GENOMIC DNA]</scope>
    <source>
        <strain evidence="2 3">BEI207</strain>
    </source>
</reference>